<dbReference type="GO" id="GO:0008270">
    <property type="term" value="F:zinc ion binding"/>
    <property type="evidence" value="ECO:0007669"/>
    <property type="project" value="UniProtKB-KW"/>
</dbReference>
<evidence type="ECO:0000313" key="11">
    <source>
        <dbReference type="EMBL" id="PMD63835.1"/>
    </source>
</evidence>
<feature type="short sequence motif" description="DGA/G" evidence="8">
    <location>
        <begin position="974"/>
        <end position="976"/>
    </location>
</feature>
<feature type="short sequence motif" description="GXSXG" evidence="8">
    <location>
        <begin position="818"/>
        <end position="822"/>
    </location>
</feature>
<dbReference type="PROSITE" id="PS51635">
    <property type="entry name" value="PNPLA"/>
    <property type="match status" value="1"/>
</dbReference>
<dbReference type="GO" id="GO:0046486">
    <property type="term" value="P:glycerolipid metabolic process"/>
    <property type="evidence" value="ECO:0007669"/>
    <property type="project" value="UniProtKB-ARBA"/>
</dbReference>
<evidence type="ECO:0000259" key="9">
    <source>
        <dbReference type="PROSITE" id="PS50089"/>
    </source>
</evidence>
<dbReference type="GO" id="GO:0019369">
    <property type="term" value="P:arachidonate metabolic process"/>
    <property type="evidence" value="ECO:0007669"/>
    <property type="project" value="TreeGrafter"/>
</dbReference>
<dbReference type="PANTHER" id="PTHR24185:SF1">
    <property type="entry name" value="CALCIUM-INDEPENDENT PHOSPHOLIPASE A2-GAMMA"/>
    <property type="match status" value="1"/>
</dbReference>
<reference evidence="11 12" key="1">
    <citation type="submission" date="2016-04" db="EMBL/GenBank/DDBJ databases">
        <title>A degradative enzymes factory behind the ericoid mycorrhizal symbiosis.</title>
        <authorList>
            <consortium name="DOE Joint Genome Institute"/>
            <person name="Martino E."/>
            <person name="Morin E."/>
            <person name="Grelet G."/>
            <person name="Kuo A."/>
            <person name="Kohler A."/>
            <person name="Daghino S."/>
            <person name="Barry K."/>
            <person name="Choi C."/>
            <person name="Cichocki N."/>
            <person name="Clum A."/>
            <person name="Copeland A."/>
            <person name="Hainaut M."/>
            <person name="Haridas S."/>
            <person name="Labutti K."/>
            <person name="Lindquist E."/>
            <person name="Lipzen A."/>
            <person name="Khouja H.-R."/>
            <person name="Murat C."/>
            <person name="Ohm R."/>
            <person name="Olson A."/>
            <person name="Spatafora J."/>
            <person name="Veneault-Fourrey C."/>
            <person name="Henrissat B."/>
            <person name="Grigoriev I."/>
            <person name="Martin F."/>
            <person name="Perotto S."/>
        </authorList>
    </citation>
    <scope>NUCLEOTIDE SEQUENCE [LARGE SCALE GENOMIC DNA]</scope>
    <source>
        <strain evidence="11 12">E</strain>
    </source>
</reference>
<dbReference type="RefSeq" id="XP_024740739.1">
    <property type="nucleotide sequence ID" value="XM_024876730.1"/>
</dbReference>
<evidence type="ECO:0000256" key="8">
    <source>
        <dbReference type="PROSITE-ProRule" id="PRU01161"/>
    </source>
</evidence>
<evidence type="ECO:0000259" key="10">
    <source>
        <dbReference type="PROSITE" id="PS51635"/>
    </source>
</evidence>
<keyword evidence="4" id="KW-0862">Zinc</keyword>
<dbReference type="GO" id="GO:0047499">
    <property type="term" value="F:calcium-independent phospholipase A2 activity"/>
    <property type="evidence" value="ECO:0007669"/>
    <property type="project" value="TreeGrafter"/>
</dbReference>
<accession>A0A2J6TLC7</accession>
<keyword evidence="5 8" id="KW-0442">Lipid degradation</keyword>
<keyword evidence="12" id="KW-1185">Reference proteome</keyword>
<keyword evidence="1" id="KW-0479">Metal-binding</keyword>
<keyword evidence="6 8" id="KW-0443">Lipid metabolism</keyword>
<evidence type="ECO:0000256" key="4">
    <source>
        <dbReference type="ARBA" id="ARBA00022833"/>
    </source>
</evidence>
<feature type="short sequence motif" description="GXGXXG" evidence="8">
    <location>
        <begin position="784"/>
        <end position="789"/>
    </location>
</feature>
<organism evidence="11 12">
    <name type="scientific">Hyaloscypha bicolor E</name>
    <dbReference type="NCBI Taxonomy" id="1095630"/>
    <lineage>
        <taxon>Eukaryota</taxon>
        <taxon>Fungi</taxon>
        <taxon>Dikarya</taxon>
        <taxon>Ascomycota</taxon>
        <taxon>Pezizomycotina</taxon>
        <taxon>Leotiomycetes</taxon>
        <taxon>Helotiales</taxon>
        <taxon>Hyaloscyphaceae</taxon>
        <taxon>Hyaloscypha</taxon>
        <taxon>Hyaloscypha bicolor</taxon>
    </lineage>
</organism>
<dbReference type="Gene3D" id="3.40.1090.10">
    <property type="entry name" value="Cytosolic phospholipase A2 catalytic domain"/>
    <property type="match status" value="1"/>
</dbReference>
<evidence type="ECO:0000256" key="1">
    <source>
        <dbReference type="ARBA" id="ARBA00022723"/>
    </source>
</evidence>
<sequence>MAVSTAIELKCTWCREPVSFYGTSKHARKCTGCLTTKLYCSSCDTDNCSKPVCGEHPTCWKQHVTGLPPHERAGHQMANPFPSLFVEAVMHSESNEQTLQRLHEKDKLARWFSVKMDEECPELWLYDRFIRLCDPGRTGNRDTENHYPTFVSFIGNTSAGKSTIVRAMLLLGLLSSSGEMSNDSVAKSLDLVREAKEGDRYMPVPRSGNTQHMTDPTTFGVHLYPDEDPATGLVGPCVGPNAPQAISSQVARFPLLFADCEGFGAGTATTNAMRLTERQEEDESAEAGKPGIIKLPIIAPCYSKDSKNGIDLFYARILYAISDVVVFVTKSDQTIKVDLIRVLEWASTAVRKSYNQQSRKTLIIVRNMERASSESEYSTETLERLYLRSFGDQKLWDDSPVLKSFVEEHNLLVRPELVIQDNDQLYDALFQKIECCYIPDKGLHSVAPERAQEVFNHFKALRQQITIAAEEEQRLRSREFAQYNVPTLSHILTQVFEHFRTSEDPLNFYLAARRDNPTPRNISQHIANFLRLALEHTEETTVVIEDMIVDAASLMFLLYVRRSHSDPSALNPSDMFEHDLGPSWSSGVDMYLSEYEKCTFRFSTRDGGSVHCTVRGRSCHKNHICSLDPGTTESTKTIEIKGDFEYRRSWSDANKEEWLRNIKRKFKEMYNSVFGSRPESPPKNSKRILELRQNVHRKHNSVWNKLRSNKTCLSCLQLVSDHVLPCGHSYCPRCVQEIGQPSRSFECAFDMSACTLCGTHTHNGSHQIQLKPRCAGARVLTLDGGGIRGIVELALLRSLEKEVGLGIPIRELFDLIVGTSTGGIIALALVMSSDPIDAMIKFFEQAAHATFGRSRTFSNRMTRALLILGRYESEYSAAPLASELSTFFGEASLFAPARSRNFQSTTRVAVTTARDEGGTECIIANYNRPLGNWTRFEREDDAEKDMKVWEAGLATSAAPFYLPPFRKQNADYIDGAVFANCPAKVAIEEVGKLWPNEGTSLDILLSLGTGHQTKKKPKIPKAIRYGVFIPILHMFERQMDTERIWAELVRSSNGNVEARLHRLNPDIQGQAGDYVDINHHKELEHLLDSVDEWAKTTGAARIEQISHVLIANLFFFEPDPENVPNDGILLCGSVRCRLQHESQAVHVLLEKKVAGFWHATVTKAEVPEIQALTNGRWRSIRDVSGGSSRPSKMVVEEGNTEKFRLNFQISPQGGSASYQVLAVQLVGSPDKIPISGFPATLEELNQRSKAEWLQ</sequence>
<dbReference type="PROSITE" id="PS50089">
    <property type="entry name" value="ZF_RING_2"/>
    <property type="match status" value="1"/>
</dbReference>
<dbReference type="GO" id="GO:0016020">
    <property type="term" value="C:membrane"/>
    <property type="evidence" value="ECO:0007669"/>
    <property type="project" value="TreeGrafter"/>
</dbReference>
<dbReference type="EMBL" id="KZ613779">
    <property type="protein sequence ID" value="PMD63835.1"/>
    <property type="molecule type" value="Genomic_DNA"/>
</dbReference>
<dbReference type="GO" id="GO:0016042">
    <property type="term" value="P:lipid catabolic process"/>
    <property type="evidence" value="ECO:0007669"/>
    <property type="project" value="UniProtKB-UniRule"/>
</dbReference>
<evidence type="ECO:0008006" key="13">
    <source>
        <dbReference type="Google" id="ProtNLM"/>
    </source>
</evidence>
<protein>
    <recommendedName>
        <fullName evidence="13">FabD/lysophospholipase-like protein</fullName>
    </recommendedName>
</protein>
<proteinExistence type="predicted"/>
<evidence type="ECO:0000313" key="12">
    <source>
        <dbReference type="Proteomes" id="UP000235371"/>
    </source>
</evidence>
<evidence type="ECO:0000256" key="2">
    <source>
        <dbReference type="ARBA" id="ARBA00022771"/>
    </source>
</evidence>
<dbReference type="InterPro" id="IPR017907">
    <property type="entry name" value="Znf_RING_CS"/>
</dbReference>
<feature type="active site" description="Nucleophile" evidence="8">
    <location>
        <position position="820"/>
    </location>
</feature>
<dbReference type="InterPro" id="IPR001841">
    <property type="entry name" value="Znf_RING"/>
</dbReference>
<keyword evidence="3 8" id="KW-0378">Hydrolase</keyword>
<dbReference type="InParanoid" id="A0A2J6TLC7"/>
<dbReference type="InterPro" id="IPR002641">
    <property type="entry name" value="PNPLA_dom"/>
</dbReference>
<gene>
    <name evidence="11" type="ORF">K444DRAFT_556078</name>
</gene>
<dbReference type="Pfam" id="PF01734">
    <property type="entry name" value="Patatin"/>
    <property type="match status" value="1"/>
</dbReference>
<dbReference type="GeneID" id="36584809"/>
<dbReference type="AlphaFoldDB" id="A0A2J6TLC7"/>
<dbReference type="InterPro" id="IPR016035">
    <property type="entry name" value="Acyl_Trfase/lysoPLipase"/>
</dbReference>
<feature type="active site" description="Proton acceptor" evidence="8">
    <location>
        <position position="974"/>
    </location>
</feature>
<evidence type="ECO:0000256" key="3">
    <source>
        <dbReference type="ARBA" id="ARBA00022801"/>
    </source>
</evidence>
<dbReference type="PROSITE" id="PS00518">
    <property type="entry name" value="ZF_RING_1"/>
    <property type="match status" value="1"/>
</dbReference>
<feature type="domain" description="RING-type" evidence="9">
    <location>
        <begin position="712"/>
        <end position="750"/>
    </location>
</feature>
<feature type="non-terminal residue" evidence="11">
    <location>
        <position position="1"/>
    </location>
</feature>
<evidence type="ECO:0000256" key="7">
    <source>
        <dbReference type="PROSITE-ProRule" id="PRU00175"/>
    </source>
</evidence>
<evidence type="ECO:0000256" key="6">
    <source>
        <dbReference type="ARBA" id="ARBA00023098"/>
    </source>
</evidence>
<dbReference type="Proteomes" id="UP000235371">
    <property type="component" value="Unassembled WGS sequence"/>
</dbReference>
<dbReference type="CDD" id="cd07199">
    <property type="entry name" value="Pat17_PNPLA8_PNPLA9_like"/>
    <property type="match status" value="1"/>
</dbReference>
<evidence type="ECO:0000256" key="5">
    <source>
        <dbReference type="ARBA" id="ARBA00022963"/>
    </source>
</evidence>
<name>A0A2J6TLC7_9HELO</name>
<dbReference type="OrthoDB" id="194358at2759"/>
<keyword evidence="2 7" id="KW-0863">Zinc-finger</keyword>
<dbReference type="PANTHER" id="PTHR24185">
    <property type="entry name" value="CALCIUM-INDEPENDENT PHOSPHOLIPASE A2-GAMMA"/>
    <property type="match status" value="1"/>
</dbReference>
<dbReference type="SUPFAM" id="SSF52151">
    <property type="entry name" value="FabD/lysophospholipase-like"/>
    <property type="match status" value="1"/>
</dbReference>
<feature type="domain" description="PNPLA" evidence="10">
    <location>
        <begin position="780"/>
        <end position="987"/>
    </location>
</feature>